<dbReference type="InterPro" id="IPR007016">
    <property type="entry name" value="O-antigen_ligase-rel_domated"/>
</dbReference>
<feature type="transmembrane region" description="Helical" evidence="5">
    <location>
        <begin position="73"/>
        <end position="91"/>
    </location>
</feature>
<dbReference type="EMBL" id="DVJP01000042">
    <property type="protein sequence ID" value="HIS76457.1"/>
    <property type="molecule type" value="Genomic_DNA"/>
</dbReference>
<dbReference type="GO" id="GO:0016874">
    <property type="term" value="F:ligase activity"/>
    <property type="evidence" value="ECO:0007669"/>
    <property type="project" value="UniProtKB-KW"/>
</dbReference>
<comment type="subcellular location">
    <subcellularLocation>
        <location evidence="1">Membrane</location>
        <topology evidence="1">Multi-pass membrane protein</topology>
    </subcellularLocation>
</comment>
<feature type="transmembrane region" description="Helical" evidence="5">
    <location>
        <begin position="210"/>
        <end position="227"/>
    </location>
</feature>
<evidence type="ECO:0000256" key="1">
    <source>
        <dbReference type="ARBA" id="ARBA00004141"/>
    </source>
</evidence>
<organism evidence="7 8">
    <name type="scientific">Candidatus Merdivicinus excrementipullorum</name>
    <dbReference type="NCBI Taxonomy" id="2840867"/>
    <lineage>
        <taxon>Bacteria</taxon>
        <taxon>Bacillati</taxon>
        <taxon>Bacillota</taxon>
        <taxon>Clostridia</taxon>
        <taxon>Eubacteriales</taxon>
        <taxon>Oscillospiraceae</taxon>
        <taxon>Oscillospiraceae incertae sedis</taxon>
        <taxon>Candidatus Merdivicinus</taxon>
    </lineage>
</organism>
<feature type="transmembrane region" description="Helical" evidence="5">
    <location>
        <begin position="266"/>
        <end position="284"/>
    </location>
</feature>
<sequence length="568" mass="64443">MEKTNGKLRQALEILFSHQAYRIVLLIMVTLRSSHLLSIYVGPLVKFTLAWSAAILLKDLFTQRLLFTNRWRGLLYIFLILYGITSLYHYRENLARNIAMLGYMTTNLMLFYAYDLSKPRESVKREIWNLSHTFMILTFCGNLLTMAAFVLNVHFPFTYGSVEETSWLGFYSGRMWGFFSNPNTGGDIAIINLMLMTVCLVMMGKAMPKGWKRFYVVNLVVQSIVFFLSNSRTAWMCIIFFILALPFLALLFQLPEKVKDQPVKKVLKRTAALALVAAFAFTGVDGFAKSVLPKLIVPTTYFTERLLELSGVDTEDAEKTAEMVGVPTDLERDDYGSFLGGRYYLWKAGVGITVNHPLLGVSAENIEAYANEYAAWPQTYEQAEQAYLAKQEAAKEEQLRELYKSMKKAQWADNMGEAEELAETMEQLEQTAIPPYEPYLPGITGGLHNMIFQVAASSGLPALLVIGIMAVGFLILLVKYYIYAFRQKKVLPLIVAMTAFILVFLVRSMSETGLIYGISYSSILFWSFVSYTMYFIEKETAGEPSFEKGRNPLLARLSRKVFSGKKGR</sequence>
<keyword evidence="4 5" id="KW-0472">Membrane</keyword>
<reference evidence="7" key="2">
    <citation type="journal article" date="2021" name="PeerJ">
        <title>Extensive microbial diversity within the chicken gut microbiome revealed by metagenomics and culture.</title>
        <authorList>
            <person name="Gilroy R."/>
            <person name="Ravi A."/>
            <person name="Getino M."/>
            <person name="Pursley I."/>
            <person name="Horton D.L."/>
            <person name="Alikhan N.F."/>
            <person name="Baker D."/>
            <person name="Gharbi K."/>
            <person name="Hall N."/>
            <person name="Watson M."/>
            <person name="Adriaenssens E.M."/>
            <person name="Foster-Nyarko E."/>
            <person name="Jarju S."/>
            <person name="Secka A."/>
            <person name="Antonio M."/>
            <person name="Oren A."/>
            <person name="Chaudhuri R.R."/>
            <person name="La Ragione R."/>
            <person name="Hildebrand F."/>
            <person name="Pallen M.J."/>
        </authorList>
    </citation>
    <scope>NUCLEOTIDE SEQUENCE</scope>
    <source>
        <strain evidence="7">CHK199-13235</strain>
    </source>
</reference>
<dbReference type="PANTHER" id="PTHR37422:SF13">
    <property type="entry name" value="LIPOPOLYSACCHARIDE BIOSYNTHESIS PROTEIN PA4999-RELATED"/>
    <property type="match status" value="1"/>
</dbReference>
<dbReference type="Pfam" id="PF04932">
    <property type="entry name" value="Wzy_C"/>
    <property type="match status" value="1"/>
</dbReference>
<comment type="caution">
    <text evidence="7">The sequence shown here is derived from an EMBL/GenBank/DDBJ whole genome shotgun (WGS) entry which is preliminary data.</text>
</comment>
<reference evidence="7" key="1">
    <citation type="submission" date="2020-10" db="EMBL/GenBank/DDBJ databases">
        <authorList>
            <person name="Gilroy R."/>
        </authorList>
    </citation>
    <scope>NUCLEOTIDE SEQUENCE</scope>
    <source>
        <strain evidence="7">CHK199-13235</strain>
    </source>
</reference>
<feature type="transmembrane region" description="Helical" evidence="5">
    <location>
        <begin position="490"/>
        <end position="508"/>
    </location>
</feature>
<feature type="transmembrane region" description="Helical" evidence="5">
    <location>
        <begin position="37"/>
        <end position="61"/>
    </location>
</feature>
<evidence type="ECO:0000256" key="4">
    <source>
        <dbReference type="ARBA" id="ARBA00023136"/>
    </source>
</evidence>
<feature type="transmembrane region" description="Helical" evidence="5">
    <location>
        <begin position="514"/>
        <end position="536"/>
    </location>
</feature>
<keyword evidence="2 5" id="KW-0812">Transmembrane</keyword>
<feature type="transmembrane region" description="Helical" evidence="5">
    <location>
        <begin position="233"/>
        <end position="254"/>
    </location>
</feature>
<dbReference type="InterPro" id="IPR051533">
    <property type="entry name" value="WaaL-like"/>
</dbReference>
<protein>
    <submittedName>
        <fullName evidence="7">O-antigen ligase family protein</fullName>
    </submittedName>
</protein>
<dbReference type="PANTHER" id="PTHR37422">
    <property type="entry name" value="TEICHURONIC ACID BIOSYNTHESIS PROTEIN TUAE"/>
    <property type="match status" value="1"/>
</dbReference>
<evidence type="ECO:0000256" key="5">
    <source>
        <dbReference type="SAM" id="Phobius"/>
    </source>
</evidence>
<evidence type="ECO:0000256" key="2">
    <source>
        <dbReference type="ARBA" id="ARBA00022692"/>
    </source>
</evidence>
<proteinExistence type="predicted"/>
<evidence type="ECO:0000313" key="8">
    <source>
        <dbReference type="Proteomes" id="UP000824002"/>
    </source>
</evidence>
<evidence type="ECO:0000313" key="7">
    <source>
        <dbReference type="EMBL" id="HIS76457.1"/>
    </source>
</evidence>
<feature type="transmembrane region" description="Helical" evidence="5">
    <location>
        <begin position="459"/>
        <end position="478"/>
    </location>
</feature>
<evidence type="ECO:0000256" key="3">
    <source>
        <dbReference type="ARBA" id="ARBA00022989"/>
    </source>
</evidence>
<feature type="transmembrane region" description="Helical" evidence="5">
    <location>
        <begin position="184"/>
        <end position="203"/>
    </location>
</feature>
<dbReference type="GO" id="GO:0016020">
    <property type="term" value="C:membrane"/>
    <property type="evidence" value="ECO:0007669"/>
    <property type="project" value="UniProtKB-SubCell"/>
</dbReference>
<feature type="transmembrane region" description="Helical" evidence="5">
    <location>
        <begin position="134"/>
        <end position="155"/>
    </location>
</feature>
<keyword evidence="7" id="KW-0436">Ligase</keyword>
<dbReference type="Proteomes" id="UP000824002">
    <property type="component" value="Unassembled WGS sequence"/>
</dbReference>
<name>A0A9D1FML9_9FIRM</name>
<accession>A0A9D1FML9</accession>
<gene>
    <name evidence="7" type="ORF">IAB51_06540</name>
</gene>
<feature type="domain" description="O-antigen ligase-related" evidence="6">
    <location>
        <begin position="219"/>
        <end position="379"/>
    </location>
</feature>
<evidence type="ECO:0000259" key="6">
    <source>
        <dbReference type="Pfam" id="PF04932"/>
    </source>
</evidence>
<keyword evidence="3 5" id="KW-1133">Transmembrane helix</keyword>
<dbReference type="AlphaFoldDB" id="A0A9D1FML9"/>